<accession>A0A8H3U6P3</accession>
<evidence type="ECO:0000313" key="2">
    <source>
        <dbReference type="EMBL" id="KAE9964153.1"/>
    </source>
</evidence>
<dbReference type="SUPFAM" id="SSF50800">
    <property type="entry name" value="PK beta-barrel domain-like"/>
    <property type="match status" value="1"/>
</dbReference>
<protein>
    <recommendedName>
        <fullName evidence="1">MOSC domain-containing protein</fullName>
    </recommendedName>
</protein>
<dbReference type="GO" id="GO:0030151">
    <property type="term" value="F:molybdenum ion binding"/>
    <property type="evidence" value="ECO:0007669"/>
    <property type="project" value="InterPro"/>
</dbReference>
<evidence type="ECO:0000259" key="1">
    <source>
        <dbReference type="PROSITE" id="PS51340"/>
    </source>
</evidence>
<dbReference type="Proteomes" id="UP000447873">
    <property type="component" value="Unassembled WGS sequence"/>
</dbReference>
<organism evidence="2 3">
    <name type="scientific">Venturia inaequalis</name>
    <name type="common">Apple scab fungus</name>
    <dbReference type="NCBI Taxonomy" id="5025"/>
    <lineage>
        <taxon>Eukaryota</taxon>
        <taxon>Fungi</taxon>
        <taxon>Dikarya</taxon>
        <taxon>Ascomycota</taxon>
        <taxon>Pezizomycotina</taxon>
        <taxon>Dothideomycetes</taxon>
        <taxon>Pleosporomycetidae</taxon>
        <taxon>Venturiales</taxon>
        <taxon>Venturiaceae</taxon>
        <taxon>Venturia</taxon>
    </lineage>
</organism>
<dbReference type="InterPro" id="IPR008729">
    <property type="entry name" value="PA_de_COase"/>
</dbReference>
<dbReference type="Gene3D" id="2.40.128.20">
    <property type="match status" value="1"/>
</dbReference>
<dbReference type="Pfam" id="PF03473">
    <property type="entry name" value="MOSC"/>
    <property type="match status" value="1"/>
</dbReference>
<evidence type="ECO:0000313" key="3">
    <source>
        <dbReference type="Proteomes" id="UP000447873"/>
    </source>
</evidence>
<dbReference type="PANTHER" id="PTHR40087">
    <property type="entry name" value="PHENOLIC ACID DECARBOXYLASE PADC"/>
    <property type="match status" value="1"/>
</dbReference>
<feature type="domain" description="MOSC" evidence="1">
    <location>
        <begin position="186"/>
        <end position="335"/>
    </location>
</feature>
<dbReference type="GO" id="GO:0030170">
    <property type="term" value="F:pyridoxal phosphate binding"/>
    <property type="evidence" value="ECO:0007669"/>
    <property type="project" value="InterPro"/>
</dbReference>
<dbReference type="Gene3D" id="2.40.33.20">
    <property type="entry name" value="PK beta-barrel domain-like"/>
    <property type="match status" value="1"/>
</dbReference>
<dbReference type="AlphaFoldDB" id="A0A8H3U6P3"/>
<proteinExistence type="predicted"/>
<dbReference type="InterPro" id="IPR011037">
    <property type="entry name" value="Pyrv_Knase-like_insert_dom_sf"/>
</dbReference>
<dbReference type="PANTHER" id="PTHR40087:SF1">
    <property type="entry name" value="PHENOLIC ACID DECARBOXYLASE PADC"/>
    <property type="match status" value="1"/>
</dbReference>
<dbReference type="PROSITE" id="PS51340">
    <property type="entry name" value="MOSC"/>
    <property type="match status" value="1"/>
</dbReference>
<dbReference type="Pfam" id="PF05870">
    <property type="entry name" value="PA_decarbox"/>
    <property type="match status" value="1"/>
</dbReference>
<sequence>MSTTEELFNKDLNDVHLIYDYDVVVDGVHEKWKYEMWFFSFNRIVYKIHGGPMAGRSNFQTATYQCIRPGELWQCNWLEETGTIVSLVLDIPNKKITTMLGFSKGHWENAEEAHGDKRNPEDLERWRKLARIGIQTDRHMLSEQADIHTVETNRIYESASIQSLQSIAFMSVHSTHLAAKHSFSKTYTPSITLIADQGVQGDCHAGKTLQKSTAKSTSKPNLRQVHLLNYELFTSLASDGFQIQPGALGENITTYGIDLLNLATGSYLYFGIAEEGPVVQVTGLRNPGPGVEKFKSGLLDRVKYKAEGKTVRRLGVMGVVIRGGAVSSGDIIRVVEPAESYALEPV</sequence>
<dbReference type="InterPro" id="IPR012674">
    <property type="entry name" value="Calycin"/>
</dbReference>
<name>A0A8H3U6P3_VENIN</name>
<dbReference type="InterPro" id="IPR005302">
    <property type="entry name" value="MoCF_Sase_C"/>
</dbReference>
<dbReference type="SUPFAM" id="SSF50814">
    <property type="entry name" value="Lipocalins"/>
    <property type="match status" value="1"/>
</dbReference>
<dbReference type="GO" id="GO:0016831">
    <property type="term" value="F:carboxy-lyase activity"/>
    <property type="evidence" value="ECO:0007669"/>
    <property type="project" value="InterPro"/>
</dbReference>
<dbReference type="EMBL" id="WNWS01000727">
    <property type="protein sequence ID" value="KAE9964153.1"/>
    <property type="molecule type" value="Genomic_DNA"/>
</dbReference>
<comment type="caution">
    <text evidence="2">The sequence shown here is derived from an EMBL/GenBank/DDBJ whole genome shotgun (WGS) entry which is preliminary data.</text>
</comment>
<gene>
    <name evidence="2" type="ORF">EG328_010732</name>
</gene>
<reference evidence="2 3" key="1">
    <citation type="submission" date="2018-12" db="EMBL/GenBank/DDBJ databases">
        <title>Venturia inaequalis Genome Resource.</title>
        <authorList>
            <person name="Lichtner F.J."/>
        </authorList>
    </citation>
    <scope>NUCLEOTIDE SEQUENCE [LARGE SCALE GENOMIC DNA]</scope>
    <source>
        <strain evidence="2 3">120213</strain>
    </source>
</reference>